<gene>
    <name evidence="1" type="ORF">RMSM_00439</name>
</gene>
<dbReference type="EMBL" id="ANOG01000064">
    <property type="protein sequence ID" value="EMI22631.1"/>
    <property type="molecule type" value="Genomic_DNA"/>
</dbReference>
<reference evidence="1 2" key="1">
    <citation type="journal article" date="2013" name="Mar. Genomics">
        <title>Expression of sulfatases in Rhodopirellula baltica and the diversity of sulfatases in the genus Rhodopirellula.</title>
        <authorList>
            <person name="Wegner C.E."/>
            <person name="Richter-Heitmann T."/>
            <person name="Klindworth A."/>
            <person name="Klockow C."/>
            <person name="Richter M."/>
            <person name="Achstetter T."/>
            <person name="Glockner F.O."/>
            <person name="Harder J."/>
        </authorList>
    </citation>
    <scope>NUCLEOTIDE SEQUENCE [LARGE SCALE GENOMIC DNA]</scope>
    <source>
        <strain evidence="1 2">SM1</strain>
    </source>
</reference>
<name>M5RTU6_9BACT</name>
<evidence type="ECO:0000313" key="1">
    <source>
        <dbReference type="EMBL" id="EMI22631.1"/>
    </source>
</evidence>
<dbReference type="PATRIC" id="fig|1265738.3.peg.446"/>
<dbReference type="Proteomes" id="UP000011991">
    <property type="component" value="Unassembled WGS sequence"/>
</dbReference>
<comment type="caution">
    <text evidence="1">The sequence shown here is derived from an EMBL/GenBank/DDBJ whole genome shotgun (WGS) entry which is preliminary data.</text>
</comment>
<dbReference type="AlphaFoldDB" id="M5RTU6"/>
<accession>M5RTU6</accession>
<evidence type="ECO:0000313" key="2">
    <source>
        <dbReference type="Proteomes" id="UP000011991"/>
    </source>
</evidence>
<sequence length="283" mass="30855">MKGQDNLGSAIGASRMRHLTIILCGFVVAYATVAKETAAKEPAGLSRLQVRMYLGNPTQPLLERTIDVNQRFDFKADADASLSGRLGRDDSGTLRFEGTATHHAGSSQFDGTVTMTEPLLATGGTLSGGLLHCWLRFDPPLTKTGVSDKAKPTKRNRSPAVKQAVQRYEASLLNASRNFEKQSGSATETLISELEKIQSATSASKHFHVVAAFYGQNVSWIDVTEKIRKAIGKKRSWTTDVKTEDWGEPATGFGGPRTLLVAYYTDGQLKFKSVYQGKRITLP</sequence>
<protein>
    <submittedName>
        <fullName evidence="1">Uncharacterized protein</fullName>
    </submittedName>
</protein>
<proteinExistence type="predicted"/>
<keyword evidence="2" id="KW-1185">Reference proteome</keyword>
<organism evidence="1 2">
    <name type="scientific">Rhodopirellula maiorica SM1</name>
    <dbReference type="NCBI Taxonomy" id="1265738"/>
    <lineage>
        <taxon>Bacteria</taxon>
        <taxon>Pseudomonadati</taxon>
        <taxon>Planctomycetota</taxon>
        <taxon>Planctomycetia</taxon>
        <taxon>Pirellulales</taxon>
        <taxon>Pirellulaceae</taxon>
        <taxon>Novipirellula</taxon>
    </lineage>
</organism>